<dbReference type="OrthoDB" id="9781848at2"/>
<dbReference type="Proteomes" id="UP000199589">
    <property type="component" value="Unassembled WGS sequence"/>
</dbReference>
<gene>
    <name evidence="1" type="ORF">SAMN04488569_10157</name>
</gene>
<dbReference type="InterPro" id="IPR027417">
    <property type="entry name" value="P-loop_NTPase"/>
</dbReference>
<protein>
    <submittedName>
        <fullName evidence="1">AAA domain-containing protein</fullName>
    </submittedName>
</protein>
<dbReference type="NCBIfam" id="NF005255">
    <property type="entry name" value="PRK06762.2-2"/>
    <property type="match status" value="1"/>
</dbReference>
<dbReference type="SUPFAM" id="SSF52540">
    <property type="entry name" value="P-loop containing nucleoside triphosphate hydrolases"/>
    <property type="match status" value="1"/>
</dbReference>
<accession>A0A1I3XK99</accession>
<sequence>MTKLIIIRGNSGSGKTTLAKELQVLLGRNTMLLSQDVIRRDTMRTPDGPNSLIIPLISDMVRYGKTVCPYIIVEGIFKSDWYFKMFEELVEICEEKAAAYYFELTFEETLRRHQTRDKTQEFGEEAMRRWWNEKDYIDFLNEQTLTATDDLSMILNKIKKDLNLLN</sequence>
<evidence type="ECO:0000313" key="1">
    <source>
        <dbReference type="EMBL" id="SFK19779.1"/>
    </source>
</evidence>
<dbReference type="Gene3D" id="3.40.50.300">
    <property type="entry name" value="P-loop containing nucleotide triphosphate hydrolases"/>
    <property type="match status" value="1"/>
</dbReference>
<keyword evidence="2" id="KW-1185">Reference proteome</keyword>
<organism evidence="1 2">
    <name type="scientific">Marinilactibacillus piezotolerans</name>
    <dbReference type="NCBI Taxonomy" id="258723"/>
    <lineage>
        <taxon>Bacteria</taxon>
        <taxon>Bacillati</taxon>
        <taxon>Bacillota</taxon>
        <taxon>Bacilli</taxon>
        <taxon>Lactobacillales</taxon>
        <taxon>Carnobacteriaceae</taxon>
        <taxon>Marinilactibacillus</taxon>
    </lineage>
</organism>
<dbReference type="RefSeq" id="WP_072693583.1">
    <property type="nucleotide sequence ID" value="NZ_FOSJ01000015.1"/>
</dbReference>
<proteinExistence type="predicted"/>
<dbReference type="EMBL" id="FOSJ01000015">
    <property type="protein sequence ID" value="SFK19779.1"/>
    <property type="molecule type" value="Genomic_DNA"/>
</dbReference>
<dbReference type="AlphaFoldDB" id="A0A1I3XK99"/>
<evidence type="ECO:0000313" key="2">
    <source>
        <dbReference type="Proteomes" id="UP000199589"/>
    </source>
</evidence>
<reference evidence="2" key="1">
    <citation type="submission" date="2016-10" db="EMBL/GenBank/DDBJ databases">
        <authorList>
            <person name="Varghese N."/>
            <person name="Submissions S."/>
        </authorList>
    </citation>
    <scope>NUCLEOTIDE SEQUENCE [LARGE SCALE GENOMIC DNA]</scope>
    <source>
        <strain evidence="2">DSM 16108</strain>
    </source>
</reference>
<dbReference type="Pfam" id="PF13671">
    <property type="entry name" value="AAA_33"/>
    <property type="match status" value="1"/>
</dbReference>
<name>A0A1I3XK99_9LACT</name>
<dbReference type="NCBIfam" id="NF005253">
    <property type="entry name" value="PRK06762.1-4"/>
    <property type="match status" value="1"/>
</dbReference>